<evidence type="ECO:0000256" key="1">
    <source>
        <dbReference type="SAM" id="MobiDB-lite"/>
    </source>
</evidence>
<keyword evidence="2" id="KW-0472">Membrane</keyword>
<keyword evidence="2" id="KW-1133">Transmembrane helix</keyword>
<feature type="compositionally biased region" description="Basic and acidic residues" evidence="1">
    <location>
        <begin position="339"/>
        <end position="369"/>
    </location>
</feature>
<evidence type="ECO:0000256" key="2">
    <source>
        <dbReference type="SAM" id="Phobius"/>
    </source>
</evidence>
<feature type="transmembrane region" description="Helical" evidence="2">
    <location>
        <begin position="136"/>
        <end position="159"/>
    </location>
</feature>
<proteinExistence type="predicted"/>
<name>A0ABW2EH69_9BACI</name>
<evidence type="ECO:0008006" key="5">
    <source>
        <dbReference type="Google" id="ProtNLM"/>
    </source>
</evidence>
<dbReference type="EMBL" id="JBHSZV010000014">
    <property type="protein sequence ID" value="MFC7061668.1"/>
    <property type="molecule type" value="Genomic_DNA"/>
</dbReference>
<gene>
    <name evidence="3" type="ORF">ACFQIC_07320</name>
</gene>
<dbReference type="RefSeq" id="WP_204707144.1">
    <property type="nucleotide sequence ID" value="NZ_JBHSZV010000014.1"/>
</dbReference>
<dbReference type="Proteomes" id="UP001596410">
    <property type="component" value="Unassembled WGS sequence"/>
</dbReference>
<comment type="caution">
    <text evidence="3">The sequence shown here is derived from an EMBL/GenBank/DDBJ whole genome shotgun (WGS) entry which is preliminary data.</text>
</comment>
<keyword evidence="2" id="KW-0812">Transmembrane</keyword>
<keyword evidence="4" id="KW-1185">Reference proteome</keyword>
<evidence type="ECO:0000313" key="3">
    <source>
        <dbReference type="EMBL" id="MFC7061668.1"/>
    </source>
</evidence>
<evidence type="ECO:0000313" key="4">
    <source>
        <dbReference type="Proteomes" id="UP001596410"/>
    </source>
</evidence>
<sequence>MRVLFTSKVDGEITSFRPYSFHEAVEKTADLDAKWKKKNTETVALDFMVSNETGDKLYNGTYFVGSEETTNIYDHICQKLIQIPMKDQQQETERDILLQKLTSHTPTSYQIDLTELSREDTESFYWWKPFSKQGKIITVSLVSLGVVAIITSIALAMIMSNQSQALKKKSQELNEATTIKHRYEMAMTGEMSEAIDTLKVKETRSESEQGALIYFLVSKKNYEEAVNQSGKEGVSFLASQVMQMHGIDELEKFQETYPSPSGAFELAYHKEDYEKALHVEDVPMTQERYKEKGWAYLKLNQTEEAKKMASEAKSDELNDEINQYEELELRLTKLNNQIETEKKSDDKDQNKINSLEEKKESLEKEQNDF</sequence>
<organism evidence="3 4">
    <name type="scientific">Halobacillus seohaensis</name>
    <dbReference type="NCBI Taxonomy" id="447421"/>
    <lineage>
        <taxon>Bacteria</taxon>
        <taxon>Bacillati</taxon>
        <taxon>Bacillota</taxon>
        <taxon>Bacilli</taxon>
        <taxon>Bacillales</taxon>
        <taxon>Bacillaceae</taxon>
        <taxon>Halobacillus</taxon>
    </lineage>
</organism>
<reference evidence="4" key="1">
    <citation type="journal article" date="2019" name="Int. J. Syst. Evol. Microbiol.">
        <title>The Global Catalogue of Microorganisms (GCM) 10K type strain sequencing project: providing services to taxonomists for standard genome sequencing and annotation.</title>
        <authorList>
            <consortium name="The Broad Institute Genomics Platform"/>
            <consortium name="The Broad Institute Genome Sequencing Center for Infectious Disease"/>
            <person name="Wu L."/>
            <person name="Ma J."/>
        </authorList>
    </citation>
    <scope>NUCLEOTIDE SEQUENCE [LARGE SCALE GENOMIC DNA]</scope>
    <source>
        <strain evidence="4">CGMCC 4.1621</strain>
    </source>
</reference>
<feature type="region of interest" description="Disordered" evidence="1">
    <location>
        <begin position="338"/>
        <end position="369"/>
    </location>
</feature>
<protein>
    <recommendedName>
        <fullName evidence="5">Type VII secretion protein EssB</fullName>
    </recommendedName>
</protein>
<accession>A0ABW2EH69</accession>